<evidence type="ECO:0000313" key="2">
    <source>
        <dbReference type="Proteomes" id="UP000574390"/>
    </source>
</evidence>
<feature type="non-terminal residue" evidence="1">
    <location>
        <position position="1"/>
    </location>
</feature>
<feature type="non-terminal residue" evidence="1">
    <location>
        <position position="120"/>
    </location>
</feature>
<reference evidence="1 2" key="1">
    <citation type="submission" date="2020-04" db="EMBL/GenBank/DDBJ databases">
        <title>Perkinsus olseni comparative genomics.</title>
        <authorList>
            <person name="Bogema D.R."/>
        </authorList>
    </citation>
    <scope>NUCLEOTIDE SEQUENCE [LARGE SCALE GENOMIC DNA]</scope>
    <source>
        <strain evidence="1">ATCC PRA-205</strain>
    </source>
</reference>
<accession>A0A7J6SJ33</accession>
<gene>
    <name evidence="1" type="primary">PSMD7_2</name>
    <name evidence="1" type="ORF">FOZ62_021443</name>
</gene>
<organism evidence="1 2">
    <name type="scientific">Perkinsus olseni</name>
    <name type="common">Perkinsus atlanticus</name>
    <dbReference type="NCBI Taxonomy" id="32597"/>
    <lineage>
        <taxon>Eukaryota</taxon>
        <taxon>Sar</taxon>
        <taxon>Alveolata</taxon>
        <taxon>Perkinsozoa</taxon>
        <taxon>Perkinsea</taxon>
        <taxon>Perkinsida</taxon>
        <taxon>Perkinsidae</taxon>
        <taxon>Perkinsus</taxon>
    </lineage>
</organism>
<evidence type="ECO:0000313" key="1">
    <source>
        <dbReference type="EMBL" id="KAF4732552.1"/>
    </source>
</evidence>
<dbReference type="Proteomes" id="UP000574390">
    <property type="component" value="Unassembled WGS sequence"/>
</dbReference>
<name>A0A7J6SJ33_PEROL</name>
<protein>
    <submittedName>
        <fullName evidence="1">26S proteasome non-ATPase regulatory subunit 7</fullName>
    </submittedName>
</protein>
<keyword evidence="1" id="KW-0647">Proteasome</keyword>
<sequence>FRRAPDGGGDALELEAACASLLDAAAESLPKEGESAVAVLRRMSALKAAVDLTTVGLPMTRAIQRDFVAAIRRHLTRFGRQSVWAHVECRKNASIQLERLLRGGFLNDQSTALDDARYCV</sequence>
<comment type="caution">
    <text evidence="1">The sequence shown here is derived from an EMBL/GenBank/DDBJ whole genome shotgun (WGS) entry which is preliminary data.</text>
</comment>
<proteinExistence type="predicted"/>
<dbReference type="EMBL" id="JABANM010014494">
    <property type="protein sequence ID" value="KAF4732552.1"/>
    <property type="molecule type" value="Genomic_DNA"/>
</dbReference>
<dbReference type="GO" id="GO:0000502">
    <property type="term" value="C:proteasome complex"/>
    <property type="evidence" value="ECO:0007669"/>
    <property type="project" value="UniProtKB-KW"/>
</dbReference>
<dbReference type="AlphaFoldDB" id="A0A7J6SJ33"/>